<dbReference type="EMBL" id="JAMTCC010000010">
    <property type="protein sequence ID" value="MCT7945225.1"/>
    <property type="molecule type" value="Genomic_DNA"/>
</dbReference>
<dbReference type="GO" id="GO:0005507">
    <property type="term" value="F:copper ion binding"/>
    <property type="evidence" value="ECO:0007669"/>
    <property type="project" value="InterPro"/>
</dbReference>
<feature type="domain" description="Cytochrome oxidase subunit II copper A binding" evidence="21">
    <location>
        <begin position="120"/>
        <end position="233"/>
    </location>
</feature>
<evidence type="ECO:0000313" key="23">
    <source>
        <dbReference type="EMBL" id="MCT7945225.1"/>
    </source>
</evidence>
<dbReference type="PROSITE" id="PS50999">
    <property type="entry name" value="COX2_TM"/>
    <property type="match status" value="1"/>
</dbReference>
<evidence type="ECO:0000256" key="10">
    <source>
        <dbReference type="ARBA" id="ARBA00022989"/>
    </source>
</evidence>
<dbReference type="GO" id="GO:0016682">
    <property type="term" value="F:oxidoreductase activity, acting on diphenols and related substances as donors, oxygen as acceptor"/>
    <property type="evidence" value="ECO:0007669"/>
    <property type="project" value="InterPro"/>
</dbReference>
<evidence type="ECO:0000256" key="7">
    <source>
        <dbReference type="ARBA" id="ARBA00022692"/>
    </source>
</evidence>
<evidence type="ECO:0000256" key="12">
    <source>
        <dbReference type="ARBA" id="ARBA00023136"/>
    </source>
</evidence>
<evidence type="ECO:0000256" key="9">
    <source>
        <dbReference type="ARBA" id="ARBA00022982"/>
    </source>
</evidence>
<dbReference type="Proteomes" id="UP001155604">
    <property type="component" value="Unassembled WGS sequence"/>
</dbReference>
<evidence type="ECO:0000259" key="22">
    <source>
        <dbReference type="PROSITE" id="PS50999"/>
    </source>
</evidence>
<proteinExistence type="inferred from homology"/>
<dbReference type="Pfam" id="PF06481">
    <property type="entry name" value="COX_ARM"/>
    <property type="match status" value="1"/>
</dbReference>
<dbReference type="PANTHER" id="PTHR22888">
    <property type="entry name" value="CYTOCHROME C OXIDASE, SUBUNIT II"/>
    <property type="match status" value="1"/>
</dbReference>
<dbReference type="NCBIfam" id="TIGR01433">
    <property type="entry name" value="CyoA"/>
    <property type="match status" value="1"/>
</dbReference>
<keyword evidence="6" id="KW-0679">Respiratory chain</keyword>
<keyword evidence="9" id="KW-0249">Electron transport</keyword>
<dbReference type="SUPFAM" id="SSF49503">
    <property type="entry name" value="Cupredoxins"/>
    <property type="match status" value="1"/>
</dbReference>
<dbReference type="GO" id="GO:0004129">
    <property type="term" value="F:cytochrome-c oxidase activity"/>
    <property type="evidence" value="ECO:0007669"/>
    <property type="project" value="InterPro"/>
</dbReference>
<evidence type="ECO:0000256" key="20">
    <source>
        <dbReference type="SAM" id="Phobius"/>
    </source>
</evidence>
<name>A0A9X2WTL0_9GAMM</name>
<keyword evidence="24" id="KW-1185">Reference proteome</keyword>
<comment type="similarity">
    <text evidence="2">Belongs to the cytochrome c oxidase subunit 2 family.</text>
</comment>
<dbReference type="PROSITE" id="PS51257">
    <property type="entry name" value="PROKAR_LIPOPROTEIN"/>
    <property type="match status" value="1"/>
</dbReference>
<dbReference type="InterPro" id="IPR034227">
    <property type="entry name" value="CuRO_UO_II"/>
</dbReference>
<dbReference type="InterPro" id="IPR008972">
    <property type="entry name" value="Cupredoxin"/>
</dbReference>
<feature type="region of interest" description="Disordered" evidence="19">
    <location>
        <begin position="328"/>
        <end position="367"/>
    </location>
</feature>
<accession>A0A9X2WTL0</accession>
<evidence type="ECO:0000313" key="24">
    <source>
        <dbReference type="Proteomes" id="UP001155604"/>
    </source>
</evidence>
<dbReference type="SUPFAM" id="SSF81464">
    <property type="entry name" value="Cytochrome c oxidase subunit II-like, transmembrane region"/>
    <property type="match status" value="1"/>
</dbReference>
<dbReference type="InterPro" id="IPR002429">
    <property type="entry name" value="CcO_II-like_C"/>
</dbReference>
<dbReference type="InterPro" id="IPR011759">
    <property type="entry name" value="Cyt_c_oxidase_su2_TM_dom"/>
</dbReference>
<evidence type="ECO:0000256" key="17">
    <source>
        <dbReference type="ARBA" id="ARBA00031885"/>
    </source>
</evidence>
<evidence type="ECO:0000256" key="3">
    <source>
        <dbReference type="ARBA" id="ARBA00014692"/>
    </source>
</evidence>
<dbReference type="InterPro" id="IPR036257">
    <property type="entry name" value="Cyt_c_oxidase_su2_TM_sf"/>
</dbReference>
<dbReference type="GO" id="GO:0009486">
    <property type="term" value="F:cytochrome bo3 ubiquinol oxidase activity"/>
    <property type="evidence" value="ECO:0007669"/>
    <property type="project" value="InterPro"/>
</dbReference>
<protein>
    <recommendedName>
        <fullName evidence="3">Cytochrome bo(3) ubiquinol oxidase subunit 2</fullName>
    </recommendedName>
    <alternativeName>
        <fullName evidence="18">Cytochrome o ubiquinol oxidase subunit 2</fullName>
    </alternativeName>
    <alternativeName>
        <fullName evidence="15">Oxidase bo(3) subunit 2</fullName>
    </alternativeName>
    <alternativeName>
        <fullName evidence="16">Ubiquinol oxidase polypeptide II</fullName>
    </alternativeName>
    <alternativeName>
        <fullName evidence="17">Ubiquinol oxidase subunit 2</fullName>
    </alternativeName>
</protein>
<evidence type="ECO:0000256" key="16">
    <source>
        <dbReference type="ARBA" id="ARBA00030198"/>
    </source>
</evidence>
<feature type="domain" description="Cytochrome oxidase subunit II transmembrane region profile" evidence="22">
    <location>
        <begin position="17"/>
        <end position="114"/>
    </location>
</feature>
<evidence type="ECO:0000259" key="21">
    <source>
        <dbReference type="PROSITE" id="PS50857"/>
    </source>
</evidence>
<comment type="caution">
    <text evidence="23">The sequence shown here is derived from an EMBL/GenBank/DDBJ whole genome shotgun (WGS) entry which is preliminary data.</text>
</comment>
<dbReference type="PROSITE" id="PS50857">
    <property type="entry name" value="COX2_CUA"/>
    <property type="match status" value="1"/>
</dbReference>
<dbReference type="Gene3D" id="2.60.40.420">
    <property type="entry name" value="Cupredoxins - blue copper proteins"/>
    <property type="match status" value="1"/>
</dbReference>
<dbReference type="InterPro" id="IPR006333">
    <property type="entry name" value="Cyt_o_ubiquinol_oxidase_su2"/>
</dbReference>
<dbReference type="GO" id="GO:0042773">
    <property type="term" value="P:ATP synthesis coupled electron transport"/>
    <property type="evidence" value="ECO:0007669"/>
    <property type="project" value="TreeGrafter"/>
</dbReference>
<keyword evidence="13" id="KW-0564">Palmitate</keyword>
<reference evidence="23" key="1">
    <citation type="journal article" date="2023" name="Int. J. Syst. Evol. Microbiol.">
        <title>&lt;i&gt;Shewanella septentrionalis&lt;/i&gt; sp. nov. and &lt;i&gt;Shewanella holmiensis&lt;/i&gt; sp. nov., isolated from Baltic Sea water and sediments.</title>
        <authorList>
            <person name="Martin-Rodriguez A.J."/>
            <person name="Thorell K."/>
            <person name="Joffre E."/>
            <person name="Jensie-Markopoulos S."/>
            <person name="Moore E.R.B."/>
            <person name="Sjoling A."/>
        </authorList>
    </citation>
    <scope>NUCLEOTIDE SEQUENCE</scope>
    <source>
        <strain evidence="23">SP1W3</strain>
    </source>
</reference>
<evidence type="ECO:0000256" key="8">
    <source>
        <dbReference type="ARBA" id="ARBA00022729"/>
    </source>
</evidence>
<evidence type="ECO:0000256" key="5">
    <source>
        <dbReference type="ARBA" id="ARBA00022475"/>
    </source>
</evidence>
<dbReference type="PANTHER" id="PTHR22888:SF18">
    <property type="entry name" value="CYTOCHROME BO(3) UBIQUINOL OXIDASE SUBUNIT 2"/>
    <property type="match status" value="1"/>
</dbReference>
<evidence type="ECO:0000256" key="14">
    <source>
        <dbReference type="ARBA" id="ARBA00023288"/>
    </source>
</evidence>
<gene>
    <name evidence="23" type="primary">cyoA</name>
    <name evidence="23" type="ORF">NE536_07550</name>
</gene>
<dbReference type="GO" id="GO:0005886">
    <property type="term" value="C:plasma membrane"/>
    <property type="evidence" value="ECO:0007669"/>
    <property type="project" value="UniProtKB-SubCell"/>
</dbReference>
<organism evidence="23 24">
    <name type="scientific">Shewanella septentrionalis</name>
    <dbReference type="NCBI Taxonomy" id="2952223"/>
    <lineage>
        <taxon>Bacteria</taxon>
        <taxon>Pseudomonadati</taxon>
        <taxon>Pseudomonadota</taxon>
        <taxon>Gammaproteobacteria</taxon>
        <taxon>Alteromonadales</taxon>
        <taxon>Shewanellaceae</taxon>
        <taxon>Shewanella</taxon>
    </lineage>
</organism>
<keyword evidence="7 20" id="KW-0812">Transmembrane</keyword>
<keyword evidence="8" id="KW-0732">Signal</keyword>
<dbReference type="RefSeq" id="WP_261272320.1">
    <property type="nucleotide sequence ID" value="NZ_JAMTCC010000010.1"/>
</dbReference>
<evidence type="ECO:0000256" key="19">
    <source>
        <dbReference type="SAM" id="MobiDB-lite"/>
    </source>
</evidence>
<dbReference type="FunFam" id="2.60.40.420:FF:000008">
    <property type="entry name" value="Ubiquinol oxidase subunit 2"/>
    <property type="match status" value="1"/>
</dbReference>
<keyword evidence="14" id="KW-0449">Lipoprotein</keyword>
<evidence type="ECO:0000256" key="18">
    <source>
        <dbReference type="ARBA" id="ARBA00032187"/>
    </source>
</evidence>
<keyword evidence="4" id="KW-0813">Transport</keyword>
<dbReference type="Gene3D" id="1.10.287.90">
    <property type="match status" value="1"/>
</dbReference>
<feature type="transmembrane region" description="Helical" evidence="20">
    <location>
        <begin position="39"/>
        <end position="63"/>
    </location>
</feature>
<evidence type="ECO:0000256" key="1">
    <source>
        <dbReference type="ARBA" id="ARBA00004651"/>
    </source>
</evidence>
<dbReference type="AlphaFoldDB" id="A0A9X2WTL0"/>
<evidence type="ECO:0000256" key="15">
    <source>
        <dbReference type="ARBA" id="ARBA00030074"/>
    </source>
</evidence>
<keyword evidence="11" id="KW-0560">Oxidoreductase</keyword>
<dbReference type="InterPro" id="IPR010514">
    <property type="entry name" value="COX_ARM"/>
</dbReference>
<evidence type="ECO:0000256" key="4">
    <source>
        <dbReference type="ARBA" id="ARBA00022448"/>
    </source>
</evidence>
<dbReference type="InterPro" id="IPR045187">
    <property type="entry name" value="CcO_II"/>
</dbReference>
<feature type="transmembrane region" description="Helical" evidence="20">
    <location>
        <begin position="83"/>
        <end position="105"/>
    </location>
</feature>
<evidence type="ECO:0000256" key="2">
    <source>
        <dbReference type="ARBA" id="ARBA00007866"/>
    </source>
</evidence>
<keyword evidence="10 20" id="KW-1133">Transmembrane helix</keyword>
<keyword evidence="12 20" id="KW-0472">Membrane</keyword>
<comment type="subcellular location">
    <subcellularLocation>
        <location evidence="1">Cell membrane</location>
        <topology evidence="1">Multi-pass membrane protein</topology>
    </subcellularLocation>
</comment>
<evidence type="ECO:0000256" key="13">
    <source>
        <dbReference type="ARBA" id="ARBA00023139"/>
    </source>
</evidence>
<dbReference type="CDD" id="cd04212">
    <property type="entry name" value="CuRO_UO_II"/>
    <property type="match status" value="1"/>
</dbReference>
<evidence type="ECO:0000256" key="11">
    <source>
        <dbReference type="ARBA" id="ARBA00023002"/>
    </source>
</evidence>
<sequence length="367" mass="40066">MLIRKLSKAAIAAVAFTLAGCDGGVLDPKGQIGIDEKHLIIVATLLMLIVVIPVIAMTLYFAWKYRDGRDQEIYAPKWAHSTAIETVVWIVPIVIVIVLGVITWGSTHDLDPYKPLVHEAKPVTVEVVSLDWKWLFIYPEQGVASVNELAFPANVPVNFKITSDTAMNSFFIPQLGSQIYSMAGMTTKLHLIANEPGTFDGISANYSGAGFAGMKFKAIATQTPADFDAWVAKLKQQGKTLDSAAYATLAKPSEYNPVEYFGSVSKGMFDQIVMQYMHMDSHDGMKGHEGMDMHAGMEHMGTEHTSDMADMKGMHDMAHMAGEHAMENTQNMADMDSSTPSVPSSAQDSSTEPLSLEHSSTQKVEAE</sequence>
<evidence type="ECO:0000256" key="6">
    <source>
        <dbReference type="ARBA" id="ARBA00022660"/>
    </source>
</evidence>
<keyword evidence="5" id="KW-1003">Cell membrane</keyword>